<dbReference type="SUPFAM" id="SSF51735">
    <property type="entry name" value="NAD(P)-binding Rossmann-fold domains"/>
    <property type="match status" value="1"/>
</dbReference>
<gene>
    <name evidence="2" type="ORF">ALEPTO_LOCUS5287</name>
</gene>
<dbReference type="PANTHER" id="PTHR33303:SF2">
    <property type="entry name" value="COA-BINDING DOMAIN-CONTAINING PROTEIN"/>
    <property type="match status" value="1"/>
</dbReference>
<reference evidence="2" key="1">
    <citation type="submission" date="2021-06" db="EMBL/GenBank/DDBJ databases">
        <authorList>
            <person name="Kallberg Y."/>
            <person name="Tangrot J."/>
            <person name="Rosling A."/>
        </authorList>
    </citation>
    <scope>NUCLEOTIDE SEQUENCE</scope>
    <source>
        <strain evidence="2">FL130A</strain>
    </source>
</reference>
<dbReference type="EMBL" id="CAJVPS010001446">
    <property type="protein sequence ID" value="CAG8538428.1"/>
    <property type="molecule type" value="Genomic_DNA"/>
</dbReference>
<dbReference type="OrthoDB" id="5138418at2759"/>
<sequence length="147" mass="16057">MPPRTRATTSSFFSNFFSSKLYAVVGASNDPTKYGNKVLKWYIANQRPTIPVNPNETTVEDLQCVPNLSSIIPLDAKNTSVSVITPGKITKQILEEAAKLGIRRVWLQPGAEFPDCGEFAERVGIDLIYGGPCVLVDGPKFIVNSVI</sequence>
<dbReference type="AlphaFoldDB" id="A0A9N9ASH2"/>
<dbReference type="Proteomes" id="UP000789508">
    <property type="component" value="Unassembled WGS sequence"/>
</dbReference>
<accession>A0A9N9ASH2</accession>
<dbReference type="Pfam" id="PF13380">
    <property type="entry name" value="CoA_binding_2"/>
    <property type="match status" value="1"/>
</dbReference>
<organism evidence="2 3">
    <name type="scientific">Ambispora leptoticha</name>
    <dbReference type="NCBI Taxonomy" id="144679"/>
    <lineage>
        <taxon>Eukaryota</taxon>
        <taxon>Fungi</taxon>
        <taxon>Fungi incertae sedis</taxon>
        <taxon>Mucoromycota</taxon>
        <taxon>Glomeromycotina</taxon>
        <taxon>Glomeromycetes</taxon>
        <taxon>Archaeosporales</taxon>
        <taxon>Ambisporaceae</taxon>
        <taxon>Ambispora</taxon>
    </lineage>
</organism>
<evidence type="ECO:0000313" key="2">
    <source>
        <dbReference type="EMBL" id="CAG8538428.1"/>
    </source>
</evidence>
<name>A0A9N9ASH2_9GLOM</name>
<feature type="domain" description="CoA-binding" evidence="1">
    <location>
        <begin position="16"/>
        <end position="111"/>
    </location>
</feature>
<dbReference type="PANTHER" id="PTHR33303">
    <property type="entry name" value="CYTOPLASMIC PROTEIN-RELATED"/>
    <property type="match status" value="1"/>
</dbReference>
<proteinExistence type="predicted"/>
<dbReference type="SMART" id="SM00881">
    <property type="entry name" value="CoA_binding"/>
    <property type="match status" value="1"/>
</dbReference>
<keyword evidence="3" id="KW-1185">Reference proteome</keyword>
<evidence type="ECO:0000259" key="1">
    <source>
        <dbReference type="SMART" id="SM00881"/>
    </source>
</evidence>
<comment type="caution">
    <text evidence="2">The sequence shown here is derived from an EMBL/GenBank/DDBJ whole genome shotgun (WGS) entry which is preliminary data.</text>
</comment>
<evidence type="ECO:0000313" key="3">
    <source>
        <dbReference type="Proteomes" id="UP000789508"/>
    </source>
</evidence>
<dbReference type="InterPro" id="IPR003781">
    <property type="entry name" value="CoA-bd"/>
</dbReference>
<dbReference type="Gene3D" id="3.40.50.720">
    <property type="entry name" value="NAD(P)-binding Rossmann-like Domain"/>
    <property type="match status" value="1"/>
</dbReference>
<dbReference type="InterPro" id="IPR036291">
    <property type="entry name" value="NAD(P)-bd_dom_sf"/>
</dbReference>
<protein>
    <submittedName>
        <fullName evidence="2">3337_t:CDS:1</fullName>
    </submittedName>
</protein>